<dbReference type="Gene3D" id="2.70.98.10">
    <property type="match status" value="1"/>
</dbReference>
<comment type="subunit">
    <text evidence="2">Monomer.</text>
</comment>
<keyword evidence="11" id="KW-1185">Reference proteome</keyword>
<reference evidence="10 11" key="1">
    <citation type="submission" date="2020-05" db="EMBL/GenBank/DDBJ databases">
        <title>Distinct polysaccharide utilization as determinants for interspecies competition between intestinal Prevotella spp.</title>
        <authorList>
            <person name="Galvez E.J.C."/>
            <person name="Iljazovic A."/>
            <person name="Strowig T."/>
        </authorList>
    </citation>
    <scope>NUCLEOTIDE SEQUENCE [LARGE SCALE GENOMIC DNA]</scope>
    <source>
        <strain evidence="10 11">PMUR</strain>
    </source>
</reference>
<comment type="caution">
    <text evidence="10">The sequence shown here is derived from an EMBL/GenBank/DDBJ whole genome shotgun (WGS) entry which is preliminary data.</text>
</comment>
<feature type="domain" description="Glycosyl-hydrolase 97 catalytic" evidence="7">
    <location>
        <begin position="294"/>
        <end position="443"/>
    </location>
</feature>
<evidence type="ECO:0000259" key="8">
    <source>
        <dbReference type="Pfam" id="PF14508"/>
    </source>
</evidence>
<evidence type="ECO:0000256" key="2">
    <source>
        <dbReference type="ARBA" id="ARBA00011245"/>
    </source>
</evidence>
<dbReference type="InterPro" id="IPR019563">
    <property type="entry name" value="GH97_catalytic"/>
</dbReference>
<dbReference type="Pfam" id="PF14509">
    <property type="entry name" value="GH97_C"/>
    <property type="match status" value="1"/>
</dbReference>
<sequence length="630" mass="71071">MNIIGTTTAALLIATFTMTAAAQTTVSPNGRLKVTVNATDNSYSNVSMDIECNGQTLVNVPEVGMETDRQRFCGNLRLKHSERKKTINENYTMLTGKRSRCRNKGSEQTYTFENNEGHIMHVKLRVYNDGVAFKYILNTENNEKITGEYTTYCLPENTKRWMQKYEENYENFFPLTSTGVHPDNPKTDRWGYPALAEPANGLFTLFTESGIRRGHCGSLLYNAGNRNCYRVTFADKAMISDGKWESPWRVIIAGKLSDIVESTLVTDVADPTRMTDTGWIKPGTAAWIYWAHNHGSRDFKTVKEYIDLAETMKWPYNLIDAEWDEMKNGGDINDALKYSAAKNVRSMIWYNSGTAWCGNGAPGPIYRLNKKEDRLKEYKWLHDNNVAGVKIDFFSGDHASTMGYCIDLLEDAADFNLMVNFHGATIPRGWQRTYPHLMSVEGVYGAEWYNNLPVMTNRAACHNATLPFTRNVVGPMDYTPGTFSDSQHPHITSHGHELALTILYESALQHMPDRPETYYNMPEQVKKLLGSLPTAWDDTRLLGGYPGVEAVIARRKGKIWYIAGINGTDKPRTLQIDTKALHTTGKSITVIKDGADNRSFDIEENIPLTKTNRNIKTDCLPRGGFVAVIK</sequence>
<evidence type="ECO:0000256" key="3">
    <source>
        <dbReference type="ARBA" id="ARBA00022801"/>
    </source>
</evidence>
<dbReference type="InterPro" id="IPR014718">
    <property type="entry name" value="GH-type_carb-bd"/>
</dbReference>
<dbReference type="GO" id="GO:0016787">
    <property type="term" value="F:hydrolase activity"/>
    <property type="evidence" value="ECO:0007669"/>
    <property type="project" value="UniProtKB-KW"/>
</dbReference>
<dbReference type="RefSeq" id="WP_172272439.1">
    <property type="nucleotide sequence ID" value="NZ_CASGMU010000001.1"/>
</dbReference>
<dbReference type="Proteomes" id="UP000714420">
    <property type="component" value="Unassembled WGS sequence"/>
</dbReference>
<comment type="cofactor">
    <cofactor evidence="1">
        <name>Ca(2+)</name>
        <dbReference type="ChEBI" id="CHEBI:29108"/>
    </cofactor>
</comment>
<feature type="domain" description="Glycosyl-hydrolase 97 N-terminal" evidence="8">
    <location>
        <begin position="27"/>
        <end position="271"/>
    </location>
</feature>
<dbReference type="InterPro" id="IPR013785">
    <property type="entry name" value="Aldolase_TIM"/>
</dbReference>
<evidence type="ECO:0000256" key="1">
    <source>
        <dbReference type="ARBA" id="ARBA00001913"/>
    </source>
</evidence>
<evidence type="ECO:0000259" key="9">
    <source>
        <dbReference type="Pfam" id="PF14509"/>
    </source>
</evidence>
<keyword evidence="4" id="KW-0106">Calcium</keyword>
<dbReference type="EMBL" id="JABKKF010000001">
    <property type="protein sequence ID" value="NPD90926.1"/>
    <property type="molecule type" value="Genomic_DNA"/>
</dbReference>
<evidence type="ECO:0000313" key="11">
    <source>
        <dbReference type="Proteomes" id="UP000714420"/>
    </source>
</evidence>
<dbReference type="Gene3D" id="2.60.40.1180">
    <property type="entry name" value="Golgi alpha-mannosidase II"/>
    <property type="match status" value="1"/>
</dbReference>
<dbReference type="InterPro" id="IPR017853">
    <property type="entry name" value="GH"/>
</dbReference>
<evidence type="ECO:0000256" key="4">
    <source>
        <dbReference type="ARBA" id="ARBA00022837"/>
    </source>
</evidence>
<evidence type="ECO:0000313" key="10">
    <source>
        <dbReference type="EMBL" id="NPD90926.1"/>
    </source>
</evidence>
<dbReference type="PANTHER" id="PTHR35803">
    <property type="entry name" value="GLUCAN 1,4-ALPHA-GLUCOSIDASE SUSB-RELATED"/>
    <property type="match status" value="1"/>
</dbReference>
<proteinExistence type="predicted"/>
<keyword evidence="5" id="KW-0326">Glycosidase</keyword>
<name>A0ABX2ALW1_9BACT</name>
<feature type="domain" description="Glycosyl-hydrolase 97 C-terminal oligomerisation" evidence="9">
    <location>
        <begin position="535"/>
        <end position="630"/>
    </location>
</feature>
<dbReference type="PANTHER" id="PTHR35803:SF2">
    <property type="entry name" value="RETAINING ALPHA-GALACTOSIDASE"/>
    <property type="match status" value="1"/>
</dbReference>
<dbReference type="Pfam" id="PF10566">
    <property type="entry name" value="Glyco_hydro_97"/>
    <property type="match status" value="1"/>
</dbReference>
<evidence type="ECO:0000256" key="6">
    <source>
        <dbReference type="SAM" id="SignalP"/>
    </source>
</evidence>
<dbReference type="Gene3D" id="3.20.20.70">
    <property type="entry name" value="Aldolase class I"/>
    <property type="match status" value="1"/>
</dbReference>
<dbReference type="InterPro" id="IPR052720">
    <property type="entry name" value="Glycosyl_hydrolase_97"/>
</dbReference>
<protein>
    <submittedName>
        <fullName evidence="10">Glycoside hydrolase family 97 protein</fullName>
    </submittedName>
</protein>
<dbReference type="SUPFAM" id="SSF51445">
    <property type="entry name" value="(Trans)glycosidases"/>
    <property type="match status" value="1"/>
</dbReference>
<feature type="signal peptide" evidence="6">
    <location>
        <begin position="1"/>
        <end position="22"/>
    </location>
</feature>
<organism evidence="10 11">
    <name type="scientific">Xylanibacter muris</name>
    <dbReference type="NCBI Taxonomy" id="2736290"/>
    <lineage>
        <taxon>Bacteria</taxon>
        <taxon>Pseudomonadati</taxon>
        <taxon>Bacteroidota</taxon>
        <taxon>Bacteroidia</taxon>
        <taxon>Bacteroidales</taxon>
        <taxon>Prevotellaceae</taxon>
        <taxon>Xylanibacter</taxon>
    </lineage>
</organism>
<keyword evidence="6" id="KW-0732">Signal</keyword>
<dbReference type="InterPro" id="IPR029486">
    <property type="entry name" value="GH97_N"/>
</dbReference>
<accession>A0ABX2ALW1</accession>
<feature type="chain" id="PRO_5046639702" evidence="6">
    <location>
        <begin position="23"/>
        <end position="630"/>
    </location>
</feature>
<keyword evidence="3 10" id="KW-0378">Hydrolase</keyword>
<dbReference type="InterPro" id="IPR029483">
    <property type="entry name" value="GH97_C"/>
</dbReference>
<evidence type="ECO:0000256" key="5">
    <source>
        <dbReference type="ARBA" id="ARBA00023295"/>
    </source>
</evidence>
<gene>
    <name evidence="10" type="ORF">HPS56_00875</name>
</gene>
<evidence type="ECO:0000259" key="7">
    <source>
        <dbReference type="Pfam" id="PF10566"/>
    </source>
</evidence>
<dbReference type="Pfam" id="PF14508">
    <property type="entry name" value="GH97_N"/>
    <property type="match status" value="1"/>
</dbReference>
<dbReference type="InterPro" id="IPR013780">
    <property type="entry name" value="Glyco_hydro_b"/>
</dbReference>